<dbReference type="EMBL" id="QZWG01000008">
    <property type="protein sequence ID" value="RZB97798.1"/>
    <property type="molecule type" value="Genomic_DNA"/>
</dbReference>
<keyword evidence="3 5" id="KW-1133">Transmembrane helix</keyword>
<evidence type="ECO:0000256" key="3">
    <source>
        <dbReference type="ARBA" id="ARBA00022989"/>
    </source>
</evidence>
<name>A0A445JHB1_GLYSO</name>
<keyword evidence="4 5" id="KW-0472">Membrane</keyword>
<evidence type="ECO:0000256" key="5">
    <source>
        <dbReference type="SAM" id="Phobius"/>
    </source>
</evidence>
<feature type="transmembrane region" description="Helical" evidence="5">
    <location>
        <begin position="68"/>
        <end position="98"/>
    </location>
</feature>
<dbReference type="PROSITE" id="PS51257">
    <property type="entry name" value="PROKAR_LIPOPROTEIN"/>
    <property type="match status" value="1"/>
</dbReference>
<comment type="caution">
    <text evidence="7">The sequence shown here is derived from an EMBL/GenBank/DDBJ whole genome shotgun (WGS) entry which is preliminary data.</text>
</comment>
<dbReference type="Proteomes" id="UP000289340">
    <property type="component" value="Chromosome 8"/>
</dbReference>
<accession>A0A445JHB1</accession>
<evidence type="ECO:0000256" key="4">
    <source>
        <dbReference type="ARBA" id="ARBA00023136"/>
    </source>
</evidence>
<dbReference type="Pfam" id="PF04547">
    <property type="entry name" value="Anoctamin"/>
    <property type="match status" value="1"/>
</dbReference>
<keyword evidence="2 5" id="KW-0812">Transmembrane</keyword>
<gene>
    <name evidence="7" type="ORF">D0Y65_021052</name>
</gene>
<evidence type="ECO:0000313" key="8">
    <source>
        <dbReference type="Proteomes" id="UP000289340"/>
    </source>
</evidence>
<organism evidence="7 8">
    <name type="scientific">Glycine soja</name>
    <name type="common">Wild soybean</name>
    <dbReference type="NCBI Taxonomy" id="3848"/>
    <lineage>
        <taxon>Eukaryota</taxon>
        <taxon>Viridiplantae</taxon>
        <taxon>Streptophyta</taxon>
        <taxon>Embryophyta</taxon>
        <taxon>Tracheophyta</taxon>
        <taxon>Spermatophyta</taxon>
        <taxon>Magnoliopsida</taxon>
        <taxon>eudicotyledons</taxon>
        <taxon>Gunneridae</taxon>
        <taxon>Pentapetalae</taxon>
        <taxon>rosids</taxon>
        <taxon>fabids</taxon>
        <taxon>Fabales</taxon>
        <taxon>Fabaceae</taxon>
        <taxon>Papilionoideae</taxon>
        <taxon>50 kb inversion clade</taxon>
        <taxon>NPAAA clade</taxon>
        <taxon>indigoferoid/millettioid clade</taxon>
        <taxon>Phaseoleae</taxon>
        <taxon>Glycine</taxon>
        <taxon>Glycine subgen. Soja</taxon>
    </lineage>
</organism>
<sequence length="175" mass="19870">MFEKRPKTDIVLSCFADFLELALQFGMILMFACAFPPAFAFAAVNNLMEIRTDALKLLVILRRPVPRAAATVGAWLNIFQFLILMSICTNCALLAWLYDEEGKWKIEPGLAAILIMEHVLLLTKFGFSRFIPEEPAWVRANRAKHTTQAQDMCSKKLLRTISGGVKTFREEKKLD</sequence>
<protein>
    <submittedName>
        <fullName evidence="7">Anoctamin-like protein</fullName>
    </submittedName>
</protein>
<dbReference type="GO" id="GO:0016020">
    <property type="term" value="C:membrane"/>
    <property type="evidence" value="ECO:0007669"/>
    <property type="project" value="UniProtKB-SubCell"/>
</dbReference>
<evidence type="ECO:0000313" key="7">
    <source>
        <dbReference type="EMBL" id="RZB97798.1"/>
    </source>
</evidence>
<evidence type="ECO:0000256" key="2">
    <source>
        <dbReference type="ARBA" id="ARBA00022692"/>
    </source>
</evidence>
<dbReference type="InterPro" id="IPR007632">
    <property type="entry name" value="Anoctamin"/>
</dbReference>
<keyword evidence="8" id="KW-1185">Reference proteome</keyword>
<feature type="domain" description="Anoctamin transmembrane" evidence="6">
    <location>
        <begin position="14"/>
        <end position="145"/>
    </location>
</feature>
<reference evidence="7 8" key="1">
    <citation type="submission" date="2018-09" db="EMBL/GenBank/DDBJ databases">
        <title>A high-quality reference genome of wild soybean provides a powerful tool to mine soybean genomes.</title>
        <authorList>
            <person name="Xie M."/>
            <person name="Chung C.Y.L."/>
            <person name="Li M.-W."/>
            <person name="Wong F.-L."/>
            <person name="Chan T.-F."/>
            <person name="Lam H.-M."/>
        </authorList>
    </citation>
    <scope>NUCLEOTIDE SEQUENCE [LARGE SCALE GENOMIC DNA]</scope>
    <source>
        <strain evidence="8">cv. W05</strain>
        <tissue evidence="7">Hypocotyl of etiolated seedlings</tissue>
    </source>
</reference>
<evidence type="ECO:0000256" key="1">
    <source>
        <dbReference type="ARBA" id="ARBA00004141"/>
    </source>
</evidence>
<evidence type="ECO:0000259" key="6">
    <source>
        <dbReference type="Pfam" id="PF04547"/>
    </source>
</evidence>
<dbReference type="AlphaFoldDB" id="A0A445JHB1"/>
<proteinExistence type="predicted"/>
<feature type="transmembrane region" description="Helical" evidence="5">
    <location>
        <begin position="25"/>
        <end position="47"/>
    </location>
</feature>
<dbReference type="GO" id="GO:0005254">
    <property type="term" value="F:chloride channel activity"/>
    <property type="evidence" value="ECO:0007669"/>
    <property type="project" value="TreeGrafter"/>
</dbReference>
<comment type="subcellular location">
    <subcellularLocation>
        <location evidence="1">Membrane</location>
        <topology evidence="1">Multi-pass membrane protein</topology>
    </subcellularLocation>
</comment>
<dbReference type="PANTHER" id="PTHR12308:SF73">
    <property type="entry name" value="ANOCTAMIN"/>
    <property type="match status" value="1"/>
</dbReference>
<dbReference type="InterPro" id="IPR049452">
    <property type="entry name" value="Anoctamin_TM"/>
</dbReference>
<dbReference type="PANTHER" id="PTHR12308">
    <property type="entry name" value="ANOCTAMIN"/>
    <property type="match status" value="1"/>
</dbReference>